<evidence type="ECO:0000256" key="8">
    <source>
        <dbReference type="SAM" id="Phobius"/>
    </source>
</evidence>
<reference evidence="11 12" key="1">
    <citation type="submission" date="2016-11" db="EMBL/GenBank/DDBJ databases">
        <authorList>
            <person name="Jaros S."/>
            <person name="Januszkiewicz K."/>
            <person name="Wedrychowicz H."/>
        </authorList>
    </citation>
    <scope>NUCLEOTIDE SEQUENCE [LARGE SCALE GENOMIC DNA]</scope>
    <source>
        <strain evidence="11 12">DSM 44666</strain>
    </source>
</reference>
<evidence type="ECO:0000256" key="3">
    <source>
        <dbReference type="ARBA" id="ARBA00022692"/>
    </source>
</evidence>
<evidence type="ECO:0000256" key="7">
    <source>
        <dbReference type="ARBA" id="ARBA00023136"/>
    </source>
</evidence>
<dbReference type="InterPro" id="IPR017871">
    <property type="entry name" value="ABC_transporter-like_CS"/>
</dbReference>
<dbReference type="CDD" id="cd07346">
    <property type="entry name" value="ABC_6TM_exporters"/>
    <property type="match status" value="1"/>
</dbReference>
<dbReference type="InterPro" id="IPR011527">
    <property type="entry name" value="ABC1_TM_dom"/>
</dbReference>
<dbReference type="AlphaFoldDB" id="A0A1M5AW44"/>
<dbReference type="Gene3D" id="1.20.1560.10">
    <property type="entry name" value="ABC transporter type 1, transmembrane domain"/>
    <property type="match status" value="1"/>
</dbReference>
<evidence type="ECO:0000256" key="2">
    <source>
        <dbReference type="ARBA" id="ARBA00022448"/>
    </source>
</evidence>
<dbReference type="InterPro" id="IPR027417">
    <property type="entry name" value="P-loop_NTPase"/>
</dbReference>
<feature type="transmembrane region" description="Helical" evidence="8">
    <location>
        <begin position="56"/>
        <end position="77"/>
    </location>
</feature>
<feature type="domain" description="ABC transporter" evidence="9">
    <location>
        <begin position="335"/>
        <end position="569"/>
    </location>
</feature>
<feature type="domain" description="ABC transmembrane type-1" evidence="10">
    <location>
        <begin position="21"/>
        <end position="303"/>
    </location>
</feature>
<dbReference type="Pfam" id="PF00664">
    <property type="entry name" value="ABC_membrane"/>
    <property type="match status" value="1"/>
</dbReference>
<keyword evidence="12" id="KW-1185">Reference proteome</keyword>
<dbReference type="STRING" id="112248.SAMN05444392_11637"/>
<evidence type="ECO:0000313" key="12">
    <source>
        <dbReference type="Proteomes" id="UP000184476"/>
    </source>
</evidence>
<dbReference type="InterPro" id="IPR036640">
    <property type="entry name" value="ABC1_TM_sf"/>
</dbReference>
<accession>A0A1M5AW44</accession>
<dbReference type="PANTHER" id="PTHR43394">
    <property type="entry name" value="ATP-DEPENDENT PERMEASE MDL1, MITOCHONDRIAL"/>
    <property type="match status" value="1"/>
</dbReference>
<gene>
    <name evidence="11" type="ORF">SAMN05444392_11637</name>
</gene>
<organism evidence="11 12">
    <name type="scientific">Seinonella peptonophila</name>
    <dbReference type="NCBI Taxonomy" id="112248"/>
    <lineage>
        <taxon>Bacteria</taxon>
        <taxon>Bacillati</taxon>
        <taxon>Bacillota</taxon>
        <taxon>Bacilli</taxon>
        <taxon>Bacillales</taxon>
        <taxon>Thermoactinomycetaceae</taxon>
        <taxon>Seinonella</taxon>
    </lineage>
</organism>
<evidence type="ECO:0000256" key="1">
    <source>
        <dbReference type="ARBA" id="ARBA00004651"/>
    </source>
</evidence>
<keyword evidence="6 8" id="KW-1133">Transmembrane helix</keyword>
<evidence type="ECO:0000259" key="9">
    <source>
        <dbReference type="PROSITE" id="PS50893"/>
    </source>
</evidence>
<comment type="subcellular location">
    <subcellularLocation>
        <location evidence="1">Cell membrane</location>
        <topology evidence="1">Multi-pass membrane protein</topology>
    </subcellularLocation>
</comment>
<dbReference type="Gene3D" id="3.40.50.300">
    <property type="entry name" value="P-loop containing nucleotide triphosphate hydrolases"/>
    <property type="match status" value="1"/>
</dbReference>
<dbReference type="GO" id="GO:0005886">
    <property type="term" value="C:plasma membrane"/>
    <property type="evidence" value="ECO:0007669"/>
    <property type="project" value="UniProtKB-SubCell"/>
</dbReference>
<dbReference type="PROSITE" id="PS50893">
    <property type="entry name" value="ABC_TRANSPORTER_2"/>
    <property type="match status" value="1"/>
</dbReference>
<evidence type="ECO:0000256" key="6">
    <source>
        <dbReference type="ARBA" id="ARBA00022989"/>
    </source>
</evidence>
<dbReference type="Proteomes" id="UP000184476">
    <property type="component" value="Unassembled WGS sequence"/>
</dbReference>
<dbReference type="SUPFAM" id="SSF90123">
    <property type="entry name" value="ABC transporter transmembrane region"/>
    <property type="match status" value="1"/>
</dbReference>
<dbReference type="GO" id="GO:0016887">
    <property type="term" value="F:ATP hydrolysis activity"/>
    <property type="evidence" value="ECO:0007669"/>
    <property type="project" value="InterPro"/>
</dbReference>
<dbReference type="PANTHER" id="PTHR43394:SF1">
    <property type="entry name" value="ATP-BINDING CASSETTE SUB-FAMILY B MEMBER 10, MITOCHONDRIAL"/>
    <property type="match status" value="1"/>
</dbReference>
<protein>
    <submittedName>
        <fullName evidence="11">ATP-binding cassette, subfamily B</fullName>
    </submittedName>
</protein>
<keyword evidence="2" id="KW-0813">Transport</keyword>
<proteinExistence type="predicted"/>
<dbReference type="InterPro" id="IPR003593">
    <property type="entry name" value="AAA+_ATPase"/>
</dbReference>
<keyword evidence="5 11" id="KW-0067">ATP-binding</keyword>
<evidence type="ECO:0000256" key="5">
    <source>
        <dbReference type="ARBA" id="ARBA00022840"/>
    </source>
</evidence>
<dbReference type="PROSITE" id="PS50929">
    <property type="entry name" value="ABC_TM1F"/>
    <property type="match status" value="1"/>
</dbReference>
<keyword evidence="7 8" id="KW-0472">Membrane</keyword>
<sequence length="574" mass="65912">MDEMKSTSMYQLMKLQYKRVLLGVLFMTFGVGIQLLSPWVMKILVDQAIPQKKQTLLYGLILILALSPFLVTSLGAIRNQMTHYIGGYVTDQFRRLIFRKLTRLSPTTYYQFRSGEIANRIYSCGEIGDSLISQTIVPAIFDTCMLVGITGVMFYMNWKMTIVILFMLPILYILTQIFTNKARPKIDQIIQMQQELSGYSTEFVSGLKTVQKFNQAEREHEYQDHWINKYRKLRNRAAFFDNFTTLIVDFGRALGLGIVFSYGAIQIMKGHMTVGSLIAFSVYFPQMFGSLQEVQTAYMRTELTKPKVKLIYEILQLPDEIVYLPREHSQVEGKIKFDQVSFSYDDGRGEISDMSFTILPGEFIGIVGPTGSGKSTLLDLIMRFYQPQKGRIFLDGKDIASYSYEDLRSQIGLVSQDVFLWNQSILYNLKYANPEATEKEIKMCCEKAQILEFIQELPDGFDTIIGERGVKLSGGEKQRLGIAQVLLRKPQILLMDEPTSALDANTEALLQRQLKNIFLGKTVLVVAHRLATVRDADRIFVLKDGRLIEMGTHEELMKNQSLYYRLFNEQYKEK</sequence>
<dbReference type="OrthoDB" id="9770415at2"/>
<dbReference type="FunFam" id="3.40.50.300:FF:000287">
    <property type="entry name" value="Multidrug ABC transporter ATP-binding protein"/>
    <property type="match status" value="1"/>
</dbReference>
<dbReference type="SUPFAM" id="SSF52540">
    <property type="entry name" value="P-loop containing nucleoside triphosphate hydrolases"/>
    <property type="match status" value="1"/>
</dbReference>
<dbReference type="SMART" id="SM00382">
    <property type="entry name" value="AAA"/>
    <property type="match status" value="1"/>
</dbReference>
<dbReference type="RefSeq" id="WP_073157662.1">
    <property type="nucleotide sequence ID" value="NZ_FQVL01000016.1"/>
</dbReference>
<dbReference type="EMBL" id="FQVL01000016">
    <property type="protein sequence ID" value="SHF34468.1"/>
    <property type="molecule type" value="Genomic_DNA"/>
</dbReference>
<evidence type="ECO:0000259" key="10">
    <source>
        <dbReference type="PROSITE" id="PS50929"/>
    </source>
</evidence>
<dbReference type="Pfam" id="PF00005">
    <property type="entry name" value="ABC_tran"/>
    <property type="match status" value="1"/>
</dbReference>
<feature type="transmembrane region" description="Helical" evidence="8">
    <location>
        <begin position="162"/>
        <end position="179"/>
    </location>
</feature>
<dbReference type="InterPro" id="IPR039421">
    <property type="entry name" value="Type_1_exporter"/>
</dbReference>
<feature type="transmembrane region" description="Helical" evidence="8">
    <location>
        <begin position="20"/>
        <end position="41"/>
    </location>
</feature>
<evidence type="ECO:0000256" key="4">
    <source>
        <dbReference type="ARBA" id="ARBA00022741"/>
    </source>
</evidence>
<dbReference type="PROSITE" id="PS00211">
    <property type="entry name" value="ABC_TRANSPORTER_1"/>
    <property type="match status" value="1"/>
</dbReference>
<name>A0A1M5AW44_9BACL</name>
<dbReference type="GO" id="GO:0005524">
    <property type="term" value="F:ATP binding"/>
    <property type="evidence" value="ECO:0007669"/>
    <property type="project" value="UniProtKB-KW"/>
</dbReference>
<keyword evidence="4" id="KW-0547">Nucleotide-binding</keyword>
<dbReference type="InterPro" id="IPR003439">
    <property type="entry name" value="ABC_transporter-like_ATP-bd"/>
</dbReference>
<dbReference type="GO" id="GO:0015421">
    <property type="term" value="F:ABC-type oligopeptide transporter activity"/>
    <property type="evidence" value="ECO:0007669"/>
    <property type="project" value="TreeGrafter"/>
</dbReference>
<evidence type="ECO:0000313" key="11">
    <source>
        <dbReference type="EMBL" id="SHF34468.1"/>
    </source>
</evidence>
<keyword evidence="3 8" id="KW-0812">Transmembrane</keyword>